<dbReference type="PANTHER" id="PTHR44591">
    <property type="entry name" value="STRESS RESPONSE REGULATOR PROTEIN 1"/>
    <property type="match status" value="1"/>
</dbReference>
<proteinExistence type="predicted"/>
<sequence length="125" mass="13926">MAQKILLCEDSVFFAQAISTLLKTQGYEVTAAPDGEQGLKVLKEQPDFNLILCDIMMPNVDGFGVIREVRMDPELRKIPFIFLTGVSDQESMDKAGELGVADYFIKSNVGLDKIIDLVKKHISFN</sequence>
<feature type="modified residue" description="4-aspartylphosphate" evidence="2">
    <location>
        <position position="54"/>
    </location>
</feature>
<evidence type="ECO:0000313" key="5">
    <source>
        <dbReference type="Proteomes" id="UP000034207"/>
    </source>
</evidence>
<protein>
    <submittedName>
        <fullName evidence="4">Two-component response regulator, CheY subfamily</fullName>
    </submittedName>
</protein>
<dbReference type="PROSITE" id="PS50110">
    <property type="entry name" value="RESPONSE_REGULATORY"/>
    <property type="match status" value="1"/>
</dbReference>
<dbReference type="PANTHER" id="PTHR44591:SF3">
    <property type="entry name" value="RESPONSE REGULATORY DOMAIN-CONTAINING PROTEIN"/>
    <property type="match status" value="1"/>
</dbReference>
<dbReference type="InterPro" id="IPR001789">
    <property type="entry name" value="Sig_transdc_resp-reg_receiver"/>
</dbReference>
<dbReference type="InterPro" id="IPR050595">
    <property type="entry name" value="Bact_response_regulator"/>
</dbReference>
<dbReference type="SMART" id="SM00448">
    <property type="entry name" value="REC"/>
    <property type="match status" value="1"/>
</dbReference>
<dbReference type="STRING" id="1618345.UT18_C0001G0036"/>
<dbReference type="GO" id="GO:0000160">
    <property type="term" value="P:phosphorelay signal transduction system"/>
    <property type="evidence" value="ECO:0007669"/>
    <property type="project" value="InterPro"/>
</dbReference>
<dbReference type="AlphaFoldDB" id="A0A0G0PBD6"/>
<dbReference type="SUPFAM" id="SSF52172">
    <property type="entry name" value="CheY-like"/>
    <property type="match status" value="1"/>
</dbReference>
<feature type="domain" description="Response regulatory" evidence="3">
    <location>
        <begin position="4"/>
        <end position="121"/>
    </location>
</feature>
<evidence type="ECO:0000313" key="4">
    <source>
        <dbReference type="EMBL" id="KKQ95449.1"/>
    </source>
</evidence>
<dbReference type="Gene3D" id="3.40.50.2300">
    <property type="match status" value="1"/>
</dbReference>
<dbReference type="Pfam" id="PF00072">
    <property type="entry name" value="Response_reg"/>
    <property type="match status" value="1"/>
</dbReference>
<comment type="caution">
    <text evidence="4">The sequence shown here is derived from an EMBL/GenBank/DDBJ whole genome shotgun (WGS) entry which is preliminary data.</text>
</comment>
<dbReference type="EMBL" id="LBVV01000001">
    <property type="protein sequence ID" value="KKQ95449.1"/>
    <property type="molecule type" value="Genomic_DNA"/>
</dbReference>
<evidence type="ECO:0000256" key="1">
    <source>
        <dbReference type="ARBA" id="ARBA00022553"/>
    </source>
</evidence>
<keyword evidence="1 2" id="KW-0597">Phosphoprotein</keyword>
<reference evidence="4 5" key="1">
    <citation type="journal article" date="2015" name="Nature">
        <title>rRNA introns, odd ribosomes, and small enigmatic genomes across a large radiation of phyla.</title>
        <authorList>
            <person name="Brown C.T."/>
            <person name="Hug L.A."/>
            <person name="Thomas B.C."/>
            <person name="Sharon I."/>
            <person name="Castelle C.J."/>
            <person name="Singh A."/>
            <person name="Wilkins M.J."/>
            <person name="Williams K.H."/>
            <person name="Banfield J.F."/>
        </authorList>
    </citation>
    <scope>NUCLEOTIDE SEQUENCE [LARGE SCALE GENOMIC DNA]</scope>
</reference>
<organism evidence="4 5">
    <name type="scientific">candidate division CPR2 bacterium GW2011_GWC2_39_10</name>
    <dbReference type="NCBI Taxonomy" id="1618345"/>
    <lineage>
        <taxon>Bacteria</taxon>
        <taxon>Bacteria division CPR2</taxon>
    </lineage>
</organism>
<dbReference type="InterPro" id="IPR011006">
    <property type="entry name" value="CheY-like_superfamily"/>
</dbReference>
<evidence type="ECO:0000259" key="3">
    <source>
        <dbReference type="PROSITE" id="PS50110"/>
    </source>
</evidence>
<gene>
    <name evidence="4" type="ORF">UT18_C0001G0036</name>
</gene>
<name>A0A0G0PBD6_UNCC2</name>
<accession>A0A0G0PBD6</accession>
<evidence type="ECO:0000256" key="2">
    <source>
        <dbReference type="PROSITE-ProRule" id="PRU00169"/>
    </source>
</evidence>
<dbReference type="Proteomes" id="UP000034207">
    <property type="component" value="Unassembled WGS sequence"/>
</dbReference>